<dbReference type="InterPro" id="IPR036865">
    <property type="entry name" value="CRAL-TRIO_dom_sf"/>
</dbReference>
<dbReference type="SUPFAM" id="SSF52087">
    <property type="entry name" value="CRAL/TRIO domain"/>
    <property type="match status" value="1"/>
</dbReference>
<dbReference type="GO" id="GO:0016020">
    <property type="term" value="C:membrane"/>
    <property type="evidence" value="ECO:0007669"/>
    <property type="project" value="TreeGrafter"/>
</dbReference>
<name>A0AAV1ZTG5_9ARAC</name>
<keyword evidence="3" id="KW-1185">Reference proteome</keyword>
<dbReference type="EMBL" id="CAXIEN010000083">
    <property type="protein sequence ID" value="CAL1275139.1"/>
    <property type="molecule type" value="Genomic_DNA"/>
</dbReference>
<dbReference type="PRINTS" id="PR00180">
    <property type="entry name" value="CRETINALDHBP"/>
</dbReference>
<dbReference type="InterPro" id="IPR001251">
    <property type="entry name" value="CRAL-TRIO_dom"/>
</dbReference>
<proteinExistence type="predicted"/>
<organism evidence="2 3">
    <name type="scientific">Larinioides sclopetarius</name>
    <dbReference type="NCBI Taxonomy" id="280406"/>
    <lineage>
        <taxon>Eukaryota</taxon>
        <taxon>Metazoa</taxon>
        <taxon>Ecdysozoa</taxon>
        <taxon>Arthropoda</taxon>
        <taxon>Chelicerata</taxon>
        <taxon>Arachnida</taxon>
        <taxon>Araneae</taxon>
        <taxon>Araneomorphae</taxon>
        <taxon>Entelegynae</taxon>
        <taxon>Araneoidea</taxon>
        <taxon>Araneidae</taxon>
        <taxon>Larinioides</taxon>
    </lineage>
</organism>
<dbReference type="Gene3D" id="1.20.5.1200">
    <property type="entry name" value="Alpha-tocopherol transfer"/>
    <property type="match status" value="1"/>
</dbReference>
<dbReference type="PANTHER" id="PTHR10174">
    <property type="entry name" value="ALPHA-TOCOPHEROL TRANSFER PROTEIN-RELATED"/>
    <property type="match status" value="1"/>
</dbReference>
<evidence type="ECO:0000313" key="3">
    <source>
        <dbReference type="Proteomes" id="UP001497382"/>
    </source>
</evidence>
<protein>
    <recommendedName>
        <fullName evidence="1">CRAL-TRIO domain-containing protein</fullName>
    </recommendedName>
</protein>
<dbReference type="PROSITE" id="PS50191">
    <property type="entry name" value="CRAL_TRIO"/>
    <property type="match status" value="1"/>
</dbReference>
<accession>A0AAV1ZTG5</accession>
<dbReference type="SMART" id="SM00516">
    <property type="entry name" value="SEC14"/>
    <property type="match status" value="1"/>
</dbReference>
<sequence length="196" mass="22281">MNCIDLLPYRNIDGSSIGIVRMGNFDPSVASYEELIATCLICAEVGTDNEATIVCGSVCIMDMQGFTLGKMLRILSINLLSIFVASLQDCVACRVKGLHVVNEPYYCTQVFKIIKTFMHKKLKERLHFHGSNLKNLHQHIPPEILPKYLGGHLNDNNEDYNSKIQSKDSYFEDINKYGYPPKFNRLKRPSNITLFE</sequence>
<dbReference type="Pfam" id="PF00650">
    <property type="entry name" value="CRAL_TRIO"/>
    <property type="match status" value="1"/>
</dbReference>
<dbReference type="GO" id="GO:1902936">
    <property type="term" value="F:phosphatidylinositol bisphosphate binding"/>
    <property type="evidence" value="ECO:0007669"/>
    <property type="project" value="TreeGrafter"/>
</dbReference>
<dbReference type="Gene3D" id="3.40.525.10">
    <property type="entry name" value="CRAL-TRIO lipid binding domain"/>
    <property type="match status" value="1"/>
</dbReference>
<dbReference type="CDD" id="cd00170">
    <property type="entry name" value="SEC14"/>
    <property type="match status" value="1"/>
</dbReference>
<evidence type="ECO:0000259" key="1">
    <source>
        <dbReference type="PROSITE" id="PS50191"/>
    </source>
</evidence>
<gene>
    <name evidence="2" type="ORF">LARSCL_LOCUS7907</name>
</gene>
<dbReference type="AlphaFoldDB" id="A0AAV1ZTG5"/>
<dbReference type="PANTHER" id="PTHR10174:SF130">
    <property type="entry name" value="ALPHA-TOCOPHEROL TRANSFER PROTEIN-LIKE"/>
    <property type="match status" value="1"/>
</dbReference>
<evidence type="ECO:0000313" key="2">
    <source>
        <dbReference type="EMBL" id="CAL1275139.1"/>
    </source>
</evidence>
<feature type="domain" description="CRAL-TRIO" evidence="1">
    <location>
        <begin position="1"/>
        <end position="157"/>
    </location>
</feature>
<comment type="caution">
    <text evidence="2">The sequence shown here is derived from an EMBL/GenBank/DDBJ whole genome shotgun (WGS) entry which is preliminary data.</text>
</comment>
<reference evidence="2 3" key="1">
    <citation type="submission" date="2024-04" db="EMBL/GenBank/DDBJ databases">
        <authorList>
            <person name="Rising A."/>
            <person name="Reimegard J."/>
            <person name="Sonavane S."/>
            <person name="Akerstrom W."/>
            <person name="Nylinder S."/>
            <person name="Hedman E."/>
            <person name="Kallberg Y."/>
        </authorList>
    </citation>
    <scope>NUCLEOTIDE SEQUENCE [LARGE SCALE GENOMIC DNA]</scope>
</reference>
<dbReference type="Proteomes" id="UP001497382">
    <property type="component" value="Unassembled WGS sequence"/>
</dbReference>